<reference evidence="2" key="1">
    <citation type="submission" date="2002-09" db="EMBL/GenBank/DDBJ databases">
        <title>Oryza sativa nipponbare(GA3) genomic DNA, chromosome 9, BAC clone:OSJNBa0038I09.</title>
        <authorList>
            <person name="Sasaki T."/>
            <person name="Matsumoto T."/>
            <person name="Katayose Y."/>
        </authorList>
    </citation>
    <scope>NUCLEOTIDE SEQUENCE</scope>
</reference>
<proteinExistence type="predicted"/>
<evidence type="ECO:0000256" key="1">
    <source>
        <dbReference type="SAM" id="MobiDB-lite"/>
    </source>
</evidence>
<dbReference type="Proteomes" id="UP000000763">
    <property type="component" value="Chromosome 9"/>
</dbReference>
<reference evidence="4" key="4">
    <citation type="journal article" date="2008" name="Nucleic Acids Res.">
        <title>The rice annotation project database (RAP-DB): 2008 update.</title>
        <authorList>
            <consortium name="The rice annotation project (RAP)"/>
        </authorList>
    </citation>
    <scope>GENOME REANNOTATION</scope>
    <source>
        <strain evidence="4">cv. Nipponbare</strain>
    </source>
</reference>
<name>Q6K2D1_ORYSJ</name>
<evidence type="ECO:0000313" key="3">
    <source>
        <dbReference type="EMBL" id="BAD23685.1"/>
    </source>
</evidence>
<evidence type="ECO:0000313" key="2">
    <source>
        <dbReference type="EMBL" id="BAD23510.1"/>
    </source>
</evidence>
<dbReference type="EMBL" id="AP005892">
    <property type="protein sequence ID" value="BAD23685.1"/>
    <property type="molecule type" value="Genomic_DNA"/>
</dbReference>
<protein>
    <submittedName>
        <fullName evidence="3">Uncharacterized protein</fullName>
    </submittedName>
</protein>
<feature type="region of interest" description="Disordered" evidence="1">
    <location>
        <begin position="54"/>
        <end position="83"/>
    </location>
</feature>
<feature type="compositionally biased region" description="Low complexity" evidence="1">
    <location>
        <begin position="62"/>
        <end position="78"/>
    </location>
</feature>
<gene>
    <name evidence="3" type="ORF">OSJNBa0011D16.2</name>
    <name evidence="2" type="ORF">OSJNBa0038I09.14</name>
</gene>
<evidence type="ECO:0000313" key="4">
    <source>
        <dbReference type="Proteomes" id="UP000000763"/>
    </source>
</evidence>
<reference evidence="4" key="3">
    <citation type="journal article" date="2005" name="Nature">
        <title>The map-based sequence of the rice genome.</title>
        <authorList>
            <consortium name="International rice genome sequencing project (IRGSP)"/>
            <person name="Matsumoto T."/>
            <person name="Wu J."/>
            <person name="Kanamori H."/>
            <person name="Katayose Y."/>
            <person name="Fujisawa M."/>
            <person name="Namiki N."/>
            <person name="Mizuno H."/>
            <person name="Yamamoto K."/>
            <person name="Antonio B.A."/>
            <person name="Baba T."/>
            <person name="Sakata K."/>
            <person name="Nagamura Y."/>
            <person name="Aoki H."/>
            <person name="Arikawa K."/>
            <person name="Arita K."/>
            <person name="Bito T."/>
            <person name="Chiden Y."/>
            <person name="Fujitsuka N."/>
            <person name="Fukunaka R."/>
            <person name="Hamada M."/>
            <person name="Harada C."/>
            <person name="Hayashi A."/>
            <person name="Hijishita S."/>
            <person name="Honda M."/>
            <person name="Hosokawa S."/>
            <person name="Ichikawa Y."/>
            <person name="Idonuma A."/>
            <person name="Iijima M."/>
            <person name="Ikeda M."/>
            <person name="Ikeno M."/>
            <person name="Ito K."/>
            <person name="Ito S."/>
            <person name="Ito T."/>
            <person name="Ito Y."/>
            <person name="Ito Y."/>
            <person name="Iwabuchi A."/>
            <person name="Kamiya K."/>
            <person name="Karasawa W."/>
            <person name="Kurita K."/>
            <person name="Katagiri S."/>
            <person name="Kikuta A."/>
            <person name="Kobayashi H."/>
            <person name="Kobayashi N."/>
            <person name="Machita K."/>
            <person name="Maehara T."/>
            <person name="Masukawa M."/>
            <person name="Mizubayashi T."/>
            <person name="Mukai Y."/>
            <person name="Nagasaki H."/>
            <person name="Nagata Y."/>
            <person name="Naito S."/>
            <person name="Nakashima M."/>
            <person name="Nakama Y."/>
            <person name="Nakamichi Y."/>
            <person name="Nakamura M."/>
            <person name="Meguro A."/>
            <person name="Negishi M."/>
            <person name="Ohta I."/>
            <person name="Ohta T."/>
            <person name="Okamoto M."/>
            <person name="Ono N."/>
            <person name="Saji S."/>
            <person name="Sakaguchi M."/>
            <person name="Sakai K."/>
            <person name="Shibata M."/>
            <person name="Shimokawa T."/>
            <person name="Song J."/>
            <person name="Takazaki Y."/>
            <person name="Terasawa K."/>
            <person name="Tsugane M."/>
            <person name="Tsuji K."/>
            <person name="Ueda S."/>
            <person name="Waki K."/>
            <person name="Yamagata H."/>
            <person name="Yamamoto M."/>
            <person name="Yamamoto S."/>
            <person name="Yamane H."/>
            <person name="Yoshiki S."/>
            <person name="Yoshihara R."/>
            <person name="Yukawa K."/>
            <person name="Zhong H."/>
            <person name="Yano M."/>
            <person name="Yuan Q."/>
            <person name="Ouyang S."/>
            <person name="Liu J."/>
            <person name="Jones K.M."/>
            <person name="Gansberger K."/>
            <person name="Moffat K."/>
            <person name="Hill J."/>
            <person name="Bera J."/>
            <person name="Fadrosh D."/>
            <person name="Jin S."/>
            <person name="Johri S."/>
            <person name="Kim M."/>
            <person name="Overton L."/>
            <person name="Reardon M."/>
            <person name="Tsitrin T."/>
            <person name="Vuong H."/>
            <person name="Weaver B."/>
            <person name="Ciecko A."/>
            <person name="Tallon L."/>
            <person name="Jackson J."/>
            <person name="Pai G."/>
            <person name="Aken S.V."/>
            <person name="Utterback T."/>
            <person name="Reidmuller S."/>
            <person name="Feldblyum T."/>
            <person name="Hsiao J."/>
            <person name="Zismann V."/>
            <person name="Iobst S."/>
            <person name="de Vazeille A.R."/>
            <person name="Buell C.R."/>
            <person name="Ying K."/>
            <person name="Li Y."/>
            <person name="Lu T."/>
            <person name="Huang Y."/>
            <person name="Zhao Q."/>
            <person name="Feng Q."/>
            <person name="Zhang L."/>
            <person name="Zhu J."/>
            <person name="Weng Q."/>
            <person name="Mu J."/>
            <person name="Lu Y."/>
            <person name="Fan D."/>
            <person name="Liu Y."/>
            <person name="Guan J."/>
            <person name="Zhang Y."/>
            <person name="Yu S."/>
            <person name="Liu X."/>
            <person name="Zhang Y."/>
            <person name="Hong G."/>
            <person name="Han B."/>
            <person name="Choisne N."/>
            <person name="Demange N."/>
            <person name="Orjeda G."/>
            <person name="Samain S."/>
            <person name="Cattolico L."/>
            <person name="Pelletier E."/>
            <person name="Couloux A."/>
            <person name="Segurens B."/>
            <person name="Wincker P."/>
            <person name="D'Hont A."/>
            <person name="Scarpelli C."/>
            <person name="Weissenbach J."/>
            <person name="Salanoubat M."/>
            <person name="Quetier F."/>
            <person name="Yu Y."/>
            <person name="Kim H.R."/>
            <person name="Rambo T."/>
            <person name="Currie J."/>
            <person name="Collura K."/>
            <person name="Luo M."/>
            <person name="Yang T."/>
            <person name="Ammiraju J.S.S."/>
            <person name="Engler F."/>
            <person name="Soderlund C."/>
            <person name="Wing R.A."/>
            <person name="Palmer L.E."/>
            <person name="de la Bastide M."/>
            <person name="Spiegel L."/>
            <person name="Nascimento L."/>
            <person name="Zutavern T."/>
            <person name="O'Shaughnessy A."/>
            <person name="Dike S."/>
            <person name="Dedhia N."/>
            <person name="Preston R."/>
            <person name="Balija V."/>
            <person name="McCombie W.R."/>
            <person name="Chow T."/>
            <person name="Chen H."/>
            <person name="Chung M."/>
            <person name="Chen C."/>
            <person name="Shaw J."/>
            <person name="Wu H."/>
            <person name="Hsiao K."/>
            <person name="Chao Y."/>
            <person name="Chu M."/>
            <person name="Cheng C."/>
            <person name="Hour A."/>
            <person name="Lee P."/>
            <person name="Lin S."/>
            <person name="Lin Y."/>
            <person name="Liou J."/>
            <person name="Liu S."/>
            <person name="Hsing Y."/>
            <person name="Raghuvanshi S."/>
            <person name="Mohanty A."/>
            <person name="Bharti A.K."/>
            <person name="Gaur A."/>
            <person name="Gupta V."/>
            <person name="Kumar D."/>
            <person name="Ravi V."/>
            <person name="Vij S."/>
            <person name="Kapur A."/>
            <person name="Khurana P."/>
            <person name="Khurana P."/>
            <person name="Khurana J.P."/>
            <person name="Tyagi A.K."/>
            <person name="Gaikwad K."/>
            <person name="Singh A."/>
            <person name="Dalal V."/>
            <person name="Srivastava S."/>
            <person name="Dixit A."/>
            <person name="Pal A.K."/>
            <person name="Ghazi I.A."/>
            <person name="Yadav M."/>
            <person name="Pandit A."/>
            <person name="Bhargava A."/>
            <person name="Sureshbabu K."/>
            <person name="Batra K."/>
            <person name="Sharma T.R."/>
            <person name="Mohapatra T."/>
            <person name="Singh N.K."/>
            <person name="Messing J."/>
            <person name="Nelson A.B."/>
            <person name="Fuks G."/>
            <person name="Kavchok S."/>
            <person name="Keizer G."/>
            <person name="Linton E."/>
            <person name="Llaca V."/>
            <person name="Song R."/>
            <person name="Tanyolac B."/>
            <person name="Young S."/>
            <person name="Ho-Il K."/>
            <person name="Hahn J.H."/>
            <person name="Sangsakoo G."/>
            <person name="Vanavichit A."/>
            <person name="de Mattos Luiz.A.T."/>
            <person name="Zimmer P.D."/>
            <person name="Malone G."/>
            <person name="Dellagostin O."/>
            <person name="de Oliveira A.C."/>
            <person name="Bevan M."/>
            <person name="Bancroft I."/>
            <person name="Minx P."/>
            <person name="Cordum H."/>
            <person name="Wilson R."/>
            <person name="Cheng Z."/>
            <person name="Jin W."/>
            <person name="Jiang J."/>
            <person name="Leong S.A."/>
            <person name="Iwama H."/>
            <person name="Gojobori T."/>
            <person name="Itoh T."/>
            <person name="Niimura Y."/>
            <person name="Fujii Y."/>
            <person name="Habara T."/>
            <person name="Sakai H."/>
            <person name="Sato Y."/>
            <person name="Wilson G."/>
            <person name="Kumar K."/>
            <person name="McCouch S."/>
            <person name="Juretic N."/>
            <person name="Hoen D."/>
            <person name="Wright S."/>
            <person name="Bruskiewich R."/>
            <person name="Bureau T."/>
            <person name="Miyao A."/>
            <person name="Hirochika H."/>
            <person name="Nishikawa T."/>
            <person name="Kadowaki K."/>
            <person name="Sugiura M."/>
            <person name="Burr B."/>
            <person name="Sasaki T."/>
        </authorList>
    </citation>
    <scope>NUCLEOTIDE SEQUENCE [LARGE SCALE GENOMIC DNA]</scope>
    <source>
        <strain evidence="4">cv. Nipponbare</strain>
    </source>
</reference>
<dbReference type="AlphaFoldDB" id="Q6K2D1"/>
<accession>Q6K2D1</accession>
<organism evidence="3 4">
    <name type="scientific">Oryza sativa subsp. japonica</name>
    <name type="common">Rice</name>
    <dbReference type="NCBI Taxonomy" id="39947"/>
    <lineage>
        <taxon>Eukaryota</taxon>
        <taxon>Viridiplantae</taxon>
        <taxon>Streptophyta</taxon>
        <taxon>Embryophyta</taxon>
        <taxon>Tracheophyta</taxon>
        <taxon>Spermatophyta</taxon>
        <taxon>Magnoliopsida</taxon>
        <taxon>Liliopsida</taxon>
        <taxon>Poales</taxon>
        <taxon>Poaceae</taxon>
        <taxon>BOP clade</taxon>
        <taxon>Oryzoideae</taxon>
        <taxon>Oryzeae</taxon>
        <taxon>Oryzinae</taxon>
        <taxon>Oryza</taxon>
        <taxon>Oryza sativa</taxon>
    </lineage>
</organism>
<reference evidence="3" key="2">
    <citation type="submission" date="2002-11" db="EMBL/GenBank/DDBJ databases">
        <title>Oryza sativa nipponbare(GA3) genomic DNA, chromosome 9, BAC clone:OSJNBa0011D16.</title>
        <authorList>
            <person name="Sasaki T."/>
            <person name="Matsumoto T."/>
            <person name="Katayose Y."/>
        </authorList>
    </citation>
    <scope>NUCLEOTIDE SEQUENCE</scope>
</reference>
<sequence>MAYQRHVRRPRIFSPGLPLSSRSDVATSSPLLPFLLLPLLPFLLLPSPPHIRGPASAGGGATRDAAARVAGGRQGSARRPWHAAGSPPFFIYL</sequence>
<dbReference type="EMBL" id="AP005727">
    <property type="protein sequence ID" value="BAD23510.1"/>
    <property type="molecule type" value="Genomic_DNA"/>
</dbReference>